<keyword evidence="6 8" id="KW-1133">Transmembrane helix</keyword>
<evidence type="ECO:0000256" key="5">
    <source>
        <dbReference type="ARBA" id="ARBA00022692"/>
    </source>
</evidence>
<reference evidence="10" key="1">
    <citation type="journal article" date="2019" name="Int. J. Syst. Evol. Microbiol.">
        <title>The Global Catalogue of Microorganisms (GCM) 10K type strain sequencing project: providing services to taxonomists for standard genome sequencing and annotation.</title>
        <authorList>
            <consortium name="The Broad Institute Genomics Platform"/>
            <consortium name="The Broad Institute Genome Sequencing Center for Infectious Disease"/>
            <person name="Wu L."/>
            <person name="Ma J."/>
        </authorList>
    </citation>
    <scope>NUCLEOTIDE SEQUENCE [LARGE SCALE GENOMIC DNA]</scope>
    <source>
        <strain evidence="10">JCM 4542</strain>
    </source>
</reference>
<evidence type="ECO:0000256" key="7">
    <source>
        <dbReference type="ARBA" id="ARBA00023136"/>
    </source>
</evidence>
<evidence type="ECO:0000256" key="3">
    <source>
        <dbReference type="ARBA" id="ARBA00022448"/>
    </source>
</evidence>
<comment type="subcellular location">
    <subcellularLocation>
        <location evidence="1">Cell membrane</location>
        <topology evidence="1">Multi-pass membrane protein</topology>
    </subcellularLocation>
</comment>
<feature type="transmembrane region" description="Helical" evidence="8">
    <location>
        <begin position="115"/>
        <end position="134"/>
    </location>
</feature>
<keyword evidence="7 8" id="KW-0472">Membrane</keyword>
<comment type="caution">
    <text evidence="9">The sequence shown here is derived from an EMBL/GenBank/DDBJ whole genome shotgun (WGS) entry which is preliminary data.</text>
</comment>
<accession>A0ABP6GRD7</accession>
<dbReference type="SUPFAM" id="SSF81345">
    <property type="entry name" value="ABC transporter involved in vitamin B12 uptake, BtuC"/>
    <property type="match status" value="1"/>
</dbReference>
<dbReference type="InterPro" id="IPR037294">
    <property type="entry name" value="ABC_BtuC-like"/>
</dbReference>
<feature type="transmembrane region" description="Helical" evidence="8">
    <location>
        <begin position="85"/>
        <end position="103"/>
    </location>
</feature>
<comment type="similarity">
    <text evidence="2">Belongs to the binding-protein-dependent transport system permease family. FecCD subfamily.</text>
</comment>
<keyword evidence="10" id="KW-1185">Reference proteome</keyword>
<evidence type="ECO:0000256" key="8">
    <source>
        <dbReference type="SAM" id="Phobius"/>
    </source>
</evidence>
<keyword evidence="4" id="KW-1003">Cell membrane</keyword>
<keyword evidence="3" id="KW-0813">Transport</keyword>
<dbReference type="Gene3D" id="1.10.3470.10">
    <property type="entry name" value="ABC transporter involved in vitamin B12 uptake, BtuC"/>
    <property type="match status" value="1"/>
</dbReference>
<name>A0ABP6GRD7_9ACTN</name>
<evidence type="ECO:0000313" key="10">
    <source>
        <dbReference type="Proteomes" id="UP001500886"/>
    </source>
</evidence>
<evidence type="ECO:0000256" key="2">
    <source>
        <dbReference type="ARBA" id="ARBA00007935"/>
    </source>
</evidence>
<sequence length="354" mass="35914">MTATTATKAPRPPRVLRAPGGLSVRLHPRSVLVVALLLACALAASVVLIGSGDYPMEPTDVLRTLTGGGTGAQEFIVRELRLPRVVVGLLAGAALGLAGAVFQSVTRNPLGSPDVLGLAQGATTGALLVIVLWHGDTASVAAGAAAGGLAAGAAIYALAWRKGVHGYRFVLVGVGVAAVLTALIGYLLTKAGLTDAARATVWMVGSLTGRGWEQVWPLLGACAVLVPLALGHGRSLRMLEMGDDTAYALGVRVERVRIGALGTAVLLTTAATAAAGPIAFVALAAPQVARRLTRAPGPNLFAATCTGAALLTGADLAAQRLFGADRLPVGAFTGMAGGCYLLWLLFTERRAGRI</sequence>
<dbReference type="Proteomes" id="UP001500886">
    <property type="component" value="Unassembled WGS sequence"/>
</dbReference>
<feature type="transmembrane region" description="Helical" evidence="8">
    <location>
        <begin position="140"/>
        <end position="159"/>
    </location>
</feature>
<dbReference type="PANTHER" id="PTHR30472">
    <property type="entry name" value="FERRIC ENTEROBACTIN TRANSPORT SYSTEM PERMEASE PROTEIN"/>
    <property type="match status" value="1"/>
</dbReference>
<feature type="transmembrane region" description="Helical" evidence="8">
    <location>
        <begin position="31"/>
        <end position="50"/>
    </location>
</feature>
<feature type="transmembrane region" description="Helical" evidence="8">
    <location>
        <begin position="258"/>
        <end position="285"/>
    </location>
</feature>
<dbReference type="Pfam" id="PF01032">
    <property type="entry name" value="FecCD"/>
    <property type="match status" value="1"/>
</dbReference>
<dbReference type="EMBL" id="BAAASL010000036">
    <property type="protein sequence ID" value="GAA2726256.1"/>
    <property type="molecule type" value="Genomic_DNA"/>
</dbReference>
<feature type="transmembrane region" description="Helical" evidence="8">
    <location>
        <begin position="327"/>
        <end position="346"/>
    </location>
</feature>
<feature type="transmembrane region" description="Helical" evidence="8">
    <location>
        <begin position="214"/>
        <end position="231"/>
    </location>
</feature>
<dbReference type="PANTHER" id="PTHR30472:SF24">
    <property type="entry name" value="FERRIC ENTEROBACTIN TRANSPORT SYSTEM PERMEASE PROTEIN FEPG"/>
    <property type="match status" value="1"/>
</dbReference>
<organism evidence="9 10">
    <name type="scientific">Streptomyces luteosporeus</name>
    <dbReference type="NCBI Taxonomy" id="173856"/>
    <lineage>
        <taxon>Bacteria</taxon>
        <taxon>Bacillati</taxon>
        <taxon>Actinomycetota</taxon>
        <taxon>Actinomycetes</taxon>
        <taxon>Kitasatosporales</taxon>
        <taxon>Streptomycetaceae</taxon>
        <taxon>Streptomyces</taxon>
    </lineage>
</organism>
<gene>
    <name evidence="9" type="ORF">GCM10010315_60090</name>
</gene>
<dbReference type="InterPro" id="IPR000522">
    <property type="entry name" value="ABC_transptr_permease_BtuC"/>
</dbReference>
<protein>
    <submittedName>
        <fullName evidence="9">Iron chelate uptake ABC transporter family permease subunit</fullName>
    </submittedName>
</protein>
<dbReference type="RefSeq" id="WP_344440055.1">
    <property type="nucleotide sequence ID" value="NZ_BAAASL010000036.1"/>
</dbReference>
<evidence type="ECO:0000256" key="4">
    <source>
        <dbReference type="ARBA" id="ARBA00022475"/>
    </source>
</evidence>
<proteinExistence type="inferred from homology"/>
<evidence type="ECO:0000256" key="6">
    <source>
        <dbReference type="ARBA" id="ARBA00022989"/>
    </source>
</evidence>
<evidence type="ECO:0000256" key="1">
    <source>
        <dbReference type="ARBA" id="ARBA00004651"/>
    </source>
</evidence>
<dbReference type="CDD" id="cd06550">
    <property type="entry name" value="TM_ABC_iron-siderophores_like"/>
    <property type="match status" value="1"/>
</dbReference>
<keyword evidence="5 8" id="KW-0812">Transmembrane</keyword>
<evidence type="ECO:0000313" key="9">
    <source>
        <dbReference type="EMBL" id="GAA2726256.1"/>
    </source>
</evidence>
<feature type="transmembrane region" description="Helical" evidence="8">
    <location>
        <begin position="166"/>
        <end position="188"/>
    </location>
</feature>